<feature type="compositionally biased region" description="Acidic residues" evidence="9">
    <location>
        <begin position="762"/>
        <end position="772"/>
    </location>
</feature>
<dbReference type="CDD" id="cd02646">
    <property type="entry name" value="R3H_G-patch"/>
    <property type="match status" value="1"/>
</dbReference>
<feature type="domain" description="R3H" evidence="11">
    <location>
        <begin position="910"/>
        <end position="974"/>
    </location>
</feature>
<feature type="compositionally biased region" description="Basic and acidic residues" evidence="9">
    <location>
        <begin position="749"/>
        <end position="760"/>
    </location>
</feature>
<dbReference type="PANTHER" id="PTHR14195">
    <property type="entry name" value="G PATCH DOMAIN CONTAINING PROTEIN 2"/>
    <property type="match status" value="1"/>
</dbReference>
<feature type="compositionally biased region" description="Acidic residues" evidence="9">
    <location>
        <begin position="678"/>
        <end position="727"/>
    </location>
</feature>
<evidence type="ECO:0000259" key="11">
    <source>
        <dbReference type="PROSITE" id="PS51061"/>
    </source>
</evidence>
<keyword evidence="5" id="KW-0963">Cytoplasm</keyword>
<evidence type="ECO:0000256" key="1">
    <source>
        <dbReference type="ARBA" id="ARBA00004123"/>
    </source>
</evidence>
<feature type="compositionally biased region" description="Basic and acidic residues" evidence="9">
    <location>
        <begin position="657"/>
        <end position="668"/>
    </location>
</feature>
<dbReference type="Gene3D" id="3.30.1370.50">
    <property type="entry name" value="R3H-like domain"/>
    <property type="match status" value="1"/>
</dbReference>
<keyword evidence="7" id="KW-0508">mRNA splicing</keyword>
<gene>
    <name evidence="12" type="primary">SQS1</name>
    <name evidence="12" type="ORF">V5O48_008631</name>
</gene>
<dbReference type="InterPro" id="IPR001374">
    <property type="entry name" value="R3H_dom"/>
</dbReference>
<keyword evidence="13" id="KW-1185">Reference proteome</keyword>
<dbReference type="PROSITE" id="PS50174">
    <property type="entry name" value="G_PATCH"/>
    <property type="match status" value="1"/>
</dbReference>
<feature type="region of interest" description="Disordered" evidence="9">
    <location>
        <begin position="1007"/>
        <end position="1029"/>
    </location>
</feature>
<evidence type="ECO:0000256" key="9">
    <source>
        <dbReference type="SAM" id="MobiDB-lite"/>
    </source>
</evidence>
<organism evidence="12 13">
    <name type="scientific">Marasmius crinis-equi</name>
    <dbReference type="NCBI Taxonomy" id="585013"/>
    <lineage>
        <taxon>Eukaryota</taxon>
        <taxon>Fungi</taxon>
        <taxon>Dikarya</taxon>
        <taxon>Basidiomycota</taxon>
        <taxon>Agaricomycotina</taxon>
        <taxon>Agaricomycetes</taxon>
        <taxon>Agaricomycetidae</taxon>
        <taxon>Agaricales</taxon>
        <taxon>Marasmiineae</taxon>
        <taxon>Marasmiaceae</taxon>
        <taxon>Marasmius</taxon>
    </lineage>
</organism>
<feature type="region of interest" description="Disordered" evidence="9">
    <location>
        <begin position="27"/>
        <end position="65"/>
    </location>
</feature>
<feature type="domain" description="G-patch" evidence="10">
    <location>
        <begin position="1034"/>
        <end position="1078"/>
    </location>
</feature>
<dbReference type="InterPro" id="IPR000467">
    <property type="entry name" value="G_patch_dom"/>
</dbReference>
<name>A0ABR3FDD9_9AGAR</name>
<dbReference type="SMART" id="SM00393">
    <property type="entry name" value="R3H"/>
    <property type="match status" value="1"/>
</dbReference>
<evidence type="ECO:0000313" key="12">
    <source>
        <dbReference type="EMBL" id="KAL0573333.1"/>
    </source>
</evidence>
<dbReference type="InterPro" id="IPR036867">
    <property type="entry name" value="R3H_dom_sf"/>
</dbReference>
<feature type="region of interest" description="Disordered" evidence="9">
    <location>
        <begin position="535"/>
        <end position="632"/>
    </location>
</feature>
<feature type="compositionally biased region" description="Basic and acidic residues" evidence="9">
    <location>
        <begin position="853"/>
        <end position="868"/>
    </location>
</feature>
<evidence type="ECO:0000256" key="7">
    <source>
        <dbReference type="ARBA" id="ARBA00023187"/>
    </source>
</evidence>
<evidence type="ECO:0000259" key="10">
    <source>
        <dbReference type="PROSITE" id="PS50174"/>
    </source>
</evidence>
<feature type="compositionally biased region" description="Low complexity" evidence="9">
    <location>
        <begin position="304"/>
        <end position="322"/>
    </location>
</feature>
<feature type="region of interest" description="Disordered" evidence="9">
    <location>
        <begin position="829"/>
        <end position="868"/>
    </location>
</feature>
<dbReference type="EMBL" id="JBAHYK010000516">
    <property type="protein sequence ID" value="KAL0573333.1"/>
    <property type="molecule type" value="Genomic_DNA"/>
</dbReference>
<feature type="compositionally biased region" description="Basic residues" evidence="9">
    <location>
        <begin position="539"/>
        <end position="554"/>
    </location>
</feature>
<feature type="compositionally biased region" description="Gly residues" evidence="9">
    <location>
        <begin position="45"/>
        <end position="65"/>
    </location>
</feature>
<reference evidence="12 13" key="1">
    <citation type="submission" date="2024-02" db="EMBL/GenBank/DDBJ databases">
        <title>A draft genome for the cacao thread blight pathogen Marasmius crinis-equi.</title>
        <authorList>
            <person name="Cohen S.P."/>
            <person name="Baruah I.K."/>
            <person name="Amoako-Attah I."/>
            <person name="Bukari Y."/>
            <person name="Meinhardt L.W."/>
            <person name="Bailey B.A."/>
        </authorList>
    </citation>
    <scope>NUCLEOTIDE SEQUENCE [LARGE SCALE GENOMIC DNA]</scope>
    <source>
        <strain evidence="12 13">GH-76</strain>
    </source>
</reference>
<accession>A0ABR3FDD9</accession>
<dbReference type="SMART" id="SM00443">
    <property type="entry name" value="G_patch"/>
    <property type="match status" value="1"/>
</dbReference>
<comment type="similarity">
    <text evidence="3">Belongs to the SQS1 family.</text>
</comment>
<dbReference type="SUPFAM" id="SSF82708">
    <property type="entry name" value="R3H domain"/>
    <property type="match status" value="1"/>
</dbReference>
<evidence type="ECO:0000256" key="4">
    <source>
        <dbReference type="ARBA" id="ARBA00018964"/>
    </source>
</evidence>
<dbReference type="PROSITE" id="PS51061">
    <property type="entry name" value="R3H"/>
    <property type="match status" value="1"/>
</dbReference>
<proteinExistence type="inferred from homology"/>
<feature type="region of interest" description="Disordered" evidence="9">
    <location>
        <begin position="262"/>
        <end position="326"/>
    </location>
</feature>
<keyword evidence="8" id="KW-0539">Nucleus</keyword>
<sequence>MPKNKRYNKTNVSDDYDLGLYIHGGRGGFLNGPPRGSPRGRPGRGRGGGGGGGGGGRGFPRGGRGGYIPSSETDFVLQMWPQTQVLVTTHHEAEEEEEATILLHIHRTEAALDQGTTHRMVEEGAEEEVVVGSMKIVEVVVAVADVVDWEAAGKGKIAISMHPVHQRFLFMEEEDILKPVVEDVGDEEESHVPTADRVAQVFGHGFVPRDVNESPEENGVEGEELEEIDFTDLARFQESVNISATTNTKPIAMEVEETFTGTYARPKSPPDVATTEREEGPSDATIPTPAEDVIMDAKVSVAPTSETHSSTSRSTELSSSLTVGEEGSSIVVSTHTMDSGVTEPDGPPTPLHREDIDVSAPAPMETLHAVEASVVAEAVDNSSTSLAEVSEVCSNVASMDLVDSEPASESPAFFIDTTPAPTHIGHLSTATSGEALGLPEEDVIVYVAPHPRSGRATPAPAHDHDTAQVAPTAPITSVLTGLPIGEIPSIPKVPGSSVNVESVSFSFAASSSAQPQTETPKSKPPLFTFMQKRSTPARMKMRQRSAWSKNKRGKSSSFALRGAGLSEARMWGGDDSDVDWGDDSGEEDDLEEEMEEVRAEKDGTLRVVSVSKSKSKQVDNTAEGMDVDPELDMDAGAMNSFVRGIDRGFVTMDDLEDERRMRKEDKDGSGGGVGSSGESDDGVEVEGEDDLDEDAVIELEEQIMIGEDDEDEDEDEGDWDDEEEENDISPKSSFQARLDRLRKQAQGRNTDDKGKQKATDQDFYEDLEDSDDDIHVDQRRFRTWAEEDDDYIAEIEELLAENEDILTGRDRKARNALFRAVRDGDFDDDESFMPRARKRKDKDKDLPPGLAELWEKDRAKKAERRRERDLEKLMQAADPLAKKKGGKKGRKAAARLANLDPTISVLPNRIIDMTTLVQQIRRFLDDIGGPRQMALPPTNKETRKMVHELAQAFNLKSVSKGKGNDRYTTLTKTTRSVSGIVNEKKVGKVVRWGRARGVEFASKEDWTDDRKKGARMPKHREGDEVGKAAPKINETNVGFRLLAAMGWEEGDRIGLSGGLKDPLTAVIKHSKLGLGANR</sequence>
<feature type="region of interest" description="Disordered" evidence="9">
    <location>
        <begin position="645"/>
        <end position="776"/>
    </location>
</feature>
<dbReference type="InterPro" id="IPR034082">
    <property type="entry name" value="R3H_G-patch"/>
</dbReference>
<feature type="compositionally biased region" description="Acidic residues" evidence="9">
    <location>
        <begin position="574"/>
        <end position="595"/>
    </location>
</feature>
<dbReference type="InterPro" id="IPR051189">
    <property type="entry name" value="Splicing_assoc_domain"/>
</dbReference>
<evidence type="ECO:0000313" key="13">
    <source>
        <dbReference type="Proteomes" id="UP001465976"/>
    </source>
</evidence>
<dbReference type="Pfam" id="PF01424">
    <property type="entry name" value="R3H"/>
    <property type="match status" value="1"/>
</dbReference>
<evidence type="ECO:0000256" key="6">
    <source>
        <dbReference type="ARBA" id="ARBA00022664"/>
    </source>
</evidence>
<evidence type="ECO:0000256" key="8">
    <source>
        <dbReference type="ARBA" id="ARBA00023242"/>
    </source>
</evidence>
<comment type="caution">
    <text evidence="12">The sequence shown here is derived from an EMBL/GenBank/DDBJ whole genome shotgun (WGS) entry which is preliminary data.</text>
</comment>
<comment type="subcellular location">
    <subcellularLocation>
        <location evidence="2">Cytoplasm</location>
    </subcellularLocation>
    <subcellularLocation>
        <location evidence="1">Nucleus</location>
    </subcellularLocation>
</comment>
<dbReference type="Pfam" id="PF01585">
    <property type="entry name" value="G-patch"/>
    <property type="match status" value="1"/>
</dbReference>
<dbReference type="Proteomes" id="UP001465976">
    <property type="component" value="Unassembled WGS sequence"/>
</dbReference>
<keyword evidence="6" id="KW-0507">mRNA processing</keyword>
<evidence type="ECO:0000256" key="2">
    <source>
        <dbReference type="ARBA" id="ARBA00004496"/>
    </source>
</evidence>
<protein>
    <recommendedName>
        <fullName evidence="4">Protein SQS1</fullName>
    </recommendedName>
</protein>
<evidence type="ECO:0000256" key="5">
    <source>
        <dbReference type="ARBA" id="ARBA00022490"/>
    </source>
</evidence>
<evidence type="ECO:0000256" key="3">
    <source>
        <dbReference type="ARBA" id="ARBA00010306"/>
    </source>
</evidence>